<dbReference type="Gene3D" id="1.10.287.180">
    <property type="entry name" value="Transcription elongation factor, GreA/GreB, N-terminal domain"/>
    <property type="match status" value="1"/>
</dbReference>
<feature type="domain" description="Transcription elongation factor GreA/GreB C-terminal" evidence="10">
    <location>
        <begin position="85"/>
        <end position="157"/>
    </location>
</feature>
<keyword evidence="3 8" id="KW-0805">Transcription regulation</keyword>
<protein>
    <recommendedName>
        <fullName evidence="2 8">Transcription elongation factor GreA</fullName>
    </recommendedName>
    <alternativeName>
        <fullName evidence="7 8">Transcript cleavage factor GreA</fullName>
    </alternativeName>
</protein>
<evidence type="ECO:0000259" key="10">
    <source>
        <dbReference type="Pfam" id="PF01272"/>
    </source>
</evidence>
<dbReference type="InterPro" id="IPR001437">
    <property type="entry name" value="Tscrpt_elong_fac_GreA/B_C"/>
</dbReference>
<dbReference type="Pfam" id="PF03449">
    <property type="entry name" value="GreA_GreB_N"/>
    <property type="match status" value="1"/>
</dbReference>
<keyword evidence="4 8" id="KW-0238">DNA-binding</keyword>
<keyword evidence="12" id="KW-0251">Elongation factor</keyword>
<evidence type="ECO:0000256" key="3">
    <source>
        <dbReference type="ARBA" id="ARBA00023015"/>
    </source>
</evidence>
<dbReference type="GO" id="GO:0003746">
    <property type="term" value="F:translation elongation factor activity"/>
    <property type="evidence" value="ECO:0007669"/>
    <property type="project" value="UniProtKB-KW"/>
</dbReference>
<evidence type="ECO:0000256" key="1">
    <source>
        <dbReference type="ARBA" id="ARBA00008213"/>
    </source>
</evidence>
<dbReference type="PIRSF" id="PIRSF006092">
    <property type="entry name" value="GreA_GreB"/>
    <property type="match status" value="1"/>
</dbReference>
<evidence type="ECO:0000313" key="12">
    <source>
        <dbReference type="EMBL" id="MDQ0339556.1"/>
    </source>
</evidence>
<accession>A0ABU0CUF9</accession>
<comment type="similarity">
    <text evidence="1 8 9">Belongs to the GreA/GreB family.</text>
</comment>
<dbReference type="PROSITE" id="PS00830">
    <property type="entry name" value="GREAB_2"/>
    <property type="match status" value="1"/>
</dbReference>
<evidence type="ECO:0000256" key="4">
    <source>
        <dbReference type="ARBA" id="ARBA00023125"/>
    </source>
</evidence>
<dbReference type="InterPro" id="IPR028624">
    <property type="entry name" value="Tscrpt_elong_fac_GreA/B"/>
</dbReference>
<keyword evidence="12" id="KW-0648">Protein biosynthesis</keyword>
<dbReference type="InterPro" id="IPR022691">
    <property type="entry name" value="Tscrpt_elong_fac_GreA/B_N"/>
</dbReference>
<dbReference type="RefSeq" id="WP_307339702.1">
    <property type="nucleotide sequence ID" value="NZ_JAUSUQ010000008.1"/>
</dbReference>
<gene>
    <name evidence="8" type="primary">greA</name>
    <name evidence="12" type="ORF">J2S00_002344</name>
</gene>
<dbReference type="NCBIfam" id="TIGR01462">
    <property type="entry name" value="greA"/>
    <property type="match status" value="1"/>
</dbReference>
<evidence type="ECO:0000256" key="7">
    <source>
        <dbReference type="ARBA" id="ARBA00030776"/>
    </source>
</evidence>
<feature type="domain" description="Transcription elongation factor GreA/GreB N-terminal" evidence="11">
    <location>
        <begin position="7"/>
        <end position="76"/>
    </location>
</feature>
<dbReference type="PANTHER" id="PTHR30437">
    <property type="entry name" value="TRANSCRIPTION ELONGATION FACTOR GREA"/>
    <property type="match status" value="1"/>
</dbReference>
<dbReference type="NCBIfam" id="NF001263">
    <property type="entry name" value="PRK00226.1-4"/>
    <property type="match status" value="1"/>
</dbReference>
<dbReference type="Gene3D" id="3.10.50.30">
    <property type="entry name" value="Transcription elongation factor, GreA/GreB, C-terminal domain"/>
    <property type="match status" value="1"/>
</dbReference>
<dbReference type="InterPro" id="IPR036953">
    <property type="entry name" value="GreA/GreB_C_sf"/>
</dbReference>
<name>A0ABU0CUF9_9BACI</name>
<evidence type="ECO:0000256" key="6">
    <source>
        <dbReference type="ARBA" id="ARBA00024916"/>
    </source>
</evidence>
<dbReference type="InterPro" id="IPR018151">
    <property type="entry name" value="TF_GreA/GreB_CS"/>
</dbReference>
<comment type="caution">
    <text evidence="12">The sequence shown here is derived from an EMBL/GenBank/DDBJ whole genome shotgun (WGS) entry which is preliminary data.</text>
</comment>
<reference evidence="12 13" key="1">
    <citation type="submission" date="2023-07" db="EMBL/GenBank/DDBJ databases">
        <title>Genomic Encyclopedia of Type Strains, Phase IV (KMG-IV): sequencing the most valuable type-strain genomes for metagenomic binning, comparative biology and taxonomic classification.</title>
        <authorList>
            <person name="Goeker M."/>
        </authorList>
    </citation>
    <scope>NUCLEOTIDE SEQUENCE [LARGE SCALE GENOMIC DNA]</scope>
    <source>
        <strain evidence="12 13">DSM 17740</strain>
    </source>
</reference>
<dbReference type="Pfam" id="PF01272">
    <property type="entry name" value="GreA_GreB"/>
    <property type="match status" value="1"/>
</dbReference>
<keyword evidence="5 8" id="KW-0804">Transcription</keyword>
<dbReference type="NCBIfam" id="NF001261">
    <property type="entry name" value="PRK00226.1-2"/>
    <property type="match status" value="1"/>
</dbReference>
<organism evidence="12 13">
    <name type="scientific">Caldalkalibacillus uzonensis</name>
    <dbReference type="NCBI Taxonomy" id="353224"/>
    <lineage>
        <taxon>Bacteria</taxon>
        <taxon>Bacillati</taxon>
        <taxon>Bacillota</taxon>
        <taxon>Bacilli</taxon>
        <taxon>Bacillales</taxon>
        <taxon>Bacillaceae</taxon>
        <taxon>Caldalkalibacillus</taxon>
    </lineage>
</organism>
<evidence type="ECO:0000256" key="2">
    <source>
        <dbReference type="ARBA" id="ARBA00013729"/>
    </source>
</evidence>
<proteinExistence type="inferred from homology"/>
<dbReference type="SUPFAM" id="SSF54534">
    <property type="entry name" value="FKBP-like"/>
    <property type="match status" value="1"/>
</dbReference>
<dbReference type="HAMAP" id="MF_00105">
    <property type="entry name" value="GreA_GreB"/>
    <property type="match status" value="1"/>
</dbReference>
<dbReference type="PROSITE" id="PS00829">
    <property type="entry name" value="GREAB_1"/>
    <property type="match status" value="1"/>
</dbReference>
<sequence>MAEKETLVTEEGLQKLKDELDYLITVKRPEVVEKIKIARSYGDLSENSEYDAARDEQAFVESRIQQLQKMIRNAKIIDTSQYDGDVVTVGKTVVFQELPDGEQEEYTIVGRTEADPLSGKISNDSPMAKGLLGKRVGDTVTIHTPGGDIEVKILEIRV</sequence>
<evidence type="ECO:0000256" key="8">
    <source>
        <dbReference type="HAMAP-Rule" id="MF_00105"/>
    </source>
</evidence>
<dbReference type="Proteomes" id="UP001232445">
    <property type="component" value="Unassembled WGS sequence"/>
</dbReference>
<evidence type="ECO:0000256" key="5">
    <source>
        <dbReference type="ARBA" id="ARBA00023163"/>
    </source>
</evidence>
<evidence type="ECO:0000259" key="11">
    <source>
        <dbReference type="Pfam" id="PF03449"/>
    </source>
</evidence>
<dbReference type="PANTHER" id="PTHR30437:SF4">
    <property type="entry name" value="TRANSCRIPTION ELONGATION FACTOR GREA"/>
    <property type="match status" value="1"/>
</dbReference>
<dbReference type="InterPro" id="IPR036805">
    <property type="entry name" value="Tscrpt_elong_fac_GreA/B_N_sf"/>
</dbReference>
<evidence type="ECO:0000313" key="13">
    <source>
        <dbReference type="Proteomes" id="UP001232445"/>
    </source>
</evidence>
<dbReference type="EMBL" id="JAUSUQ010000008">
    <property type="protein sequence ID" value="MDQ0339556.1"/>
    <property type="molecule type" value="Genomic_DNA"/>
</dbReference>
<dbReference type="InterPro" id="IPR006359">
    <property type="entry name" value="Tscrpt_elong_fac_GreA"/>
</dbReference>
<dbReference type="InterPro" id="IPR023459">
    <property type="entry name" value="Tscrpt_elong_fac_GreA/B_fam"/>
</dbReference>
<comment type="function">
    <text evidence="6 8 9">Necessary for efficient RNA polymerase transcription elongation past template-encoded arresting sites. The arresting sites in DNA have the property of trapping a certain fraction of elongating RNA polymerases that pass through, resulting in locked ternary complexes. Cleavage of the nascent transcript by cleavage factors such as GreA or GreB allows the resumption of elongation from the new 3'terminus. GreA releases sequences of 2 to 3 nucleotides.</text>
</comment>
<evidence type="ECO:0000256" key="9">
    <source>
        <dbReference type="RuleBase" id="RU000556"/>
    </source>
</evidence>
<keyword evidence="13" id="KW-1185">Reference proteome</keyword>
<dbReference type="SUPFAM" id="SSF46557">
    <property type="entry name" value="GreA transcript cleavage protein, N-terminal domain"/>
    <property type="match status" value="1"/>
</dbReference>